<feature type="region of interest" description="Disordered" evidence="1">
    <location>
        <begin position="162"/>
        <end position="187"/>
    </location>
</feature>
<organism evidence="2 3">
    <name type="scientific">Natrarchaeobius halalkaliphilus</name>
    <dbReference type="NCBI Taxonomy" id="1679091"/>
    <lineage>
        <taxon>Archaea</taxon>
        <taxon>Methanobacteriati</taxon>
        <taxon>Methanobacteriota</taxon>
        <taxon>Stenosarchaea group</taxon>
        <taxon>Halobacteria</taxon>
        <taxon>Halobacteriales</taxon>
        <taxon>Natrialbaceae</taxon>
        <taxon>Natrarchaeobius</taxon>
    </lineage>
</organism>
<dbReference type="RefSeq" id="WP_124178864.1">
    <property type="nucleotide sequence ID" value="NZ_REFY01000004.1"/>
</dbReference>
<dbReference type="AlphaFoldDB" id="A0A3N6MUU1"/>
<sequence>MGITRRNTIIGLGVLAGGAGLIGGSGAFDSVEANRSFDVSVEGDAGGLLGLAVTDSIIATTESAGAGENDVIAFDLEDADDGSDRALNENAVTDFYSVFDMTNNGSQTVEVSVDTGEANGVSFVVVEERADNGSVVGEDVDLEGDTVELEPGETVSVDISIDTTDGGYTESEDEDPYQMTITAESTE</sequence>
<keyword evidence="3" id="KW-1185">Reference proteome</keyword>
<protein>
    <recommendedName>
        <fullName evidence="4">DUF1102 domain-containing protein</fullName>
    </recommendedName>
</protein>
<name>A0A3N6MUU1_9EURY</name>
<evidence type="ECO:0008006" key="4">
    <source>
        <dbReference type="Google" id="ProtNLM"/>
    </source>
</evidence>
<reference evidence="2 3" key="1">
    <citation type="submission" date="2018-10" db="EMBL/GenBank/DDBJ databases">
        <title>Natrarchaeobius chitinivorans gen. nov., sp. nov., and Natrarchaeobius haloalkaliphilus sp. nov., alkaliphilic, chitin-utilizing haloarchaea from hypersaline alkaline lakes.</title>
        <authorList>
            <person name="Sorokin D.Y."/>
            <person name="Elcheninov A.G."/>
            <person name="Kostrikina N.A."/>
            <person name="Bale N.J."/>
            <person name="Sinninghe Damste J.S."/>
            <person name="Khijniak T.V."/>
            <person name="Kublanov I.V."/>
            <person name="Toshchakov S.V."/>
        </authorList>
    </citation>
    <scope>NUCLEOTIDE SEQUENCE [LARGE SCALE GENOMIC DNA]</scope>
    <source>
        <strain evidence="2 3">AArcht-Sl</strain>
    </source>
</reference>
<proteinExistence type="predicted"/>
<dbReference type="EMBL" id="REFY01000004">
    <property type="protein sequence ID" value="RQG89172.1"/>
    <property type="molecule type" value="Genomic_DNA"/>
</dbReference>
<dbReference type="OrthoDB" id="342209at2157"/>
<evidence type="ECO:0000313" key="3">
    <source>
        <dbReference type="Proteomes" id="UP000273828"/>
    </source>
</evidence>
<comment type="caution">
    <text evidence="2">The sequence shown here is derived from an EMBL/GenBank/DDBJ whole genome shotgun (WGS) entry which is preliminary data.</text>
</comment>
<evidence type="ECO:0000313" key="2">
    <source>
        <dbReference type="EMBL" id="RQG89172.1"/>
    </source>
</evidence>
<dbReference type="Proteomes" id="UP000273828">
    <property type="component" value="Unassembled WGS sequence"/>
</dbReference>
<accession>A0A3N6MUU1</accession>
<gene>
    <name evidence="2" type="ORF">EA462_12455</name>
</gene>
<evidence type="ECO:0000256" key="1">
    <source>
        <dbReference type="SAM" id="MobiDB-lite"/>
    </source>
</evidence>